<sequence>MQDHRSPAREFAAFPASGRPLRVVDHDGVVTVEAPGGEAVGFALSRDGGTLRPTSAPPADPAAFRDAMLAALEAVFAWSPERETVAVEAAGCEAGLDVLVASGVLARDDGRLLARADTLMQQPALWLARGDASPFPERFVLTGDRRHPLRRPKPAGVVYARHIPWLGETLTFRTATVEDDLDAFHRWMNDPRVAAFWSESGDLAHHRRYLEGLIADPHMVPMIGAFDGVPFAWFEIYWAKENRLGPFYDADDYDRGWHVAVGEASRRGGASIGAWLPSLVHFMLLDDPRTRRIVGEPAASHVQQIRNLERSGFARLKTFDFPHKRAALVSLSRERFFADRLWLPASSREAAAPAEAASPLPLAGAA</sequence>
<dbReference type="EMBL" id="QFPN01000008">
    <property type="protein sequence ID" value="PZQ12927.1"/>
    <property type="molecule type" value="Genomic_DNA"/>
</dbReference>
<comment type="pathway">
    <text evidence="1">Siderophore biosynthesis.</text>
</comment>
<feature type="domain" description="Acyltransferase MbtK/IucB-like conserved" evidence="2">
    <location>
        <begin position="173"/>
        <end position="220"/>
    </location>
</feature>
<accession>A0A2W5LZW1</accession>
<reference evidence="3 4" key="1">
    <citation type="submission" date="2017-08" db="EMBL/GenBank/DDBJ databases">
        <title>Infants hospitalized years apart are colonized by the same room-sourced microbial strains.</title>
        <authorList>
            <person name="Brooks B."/>
            <person name="Olm M.R."/>
            <person name="Firek B.A."/>
            <person name="Baker R."/>
            <person name="Thomas B.C."/>
            <person name="Morowitz M.J."/>
            <person name="Banfield J.F."/>
        </authorList>
    </citation>
    <scope>NUCLEOTIDE SEQUENCE [LARGE SCALE GENOMIC DNA]</scope>
    <source>
        <strain evidence="3">S2_005_003_R2_43</strain>
    </source>
</reference>
<evidence type="ECO:0000313" key="4">
    <source>
        <dbReference type="Proteomes" id="UP000249577"/>
    </source>
</evidence>
<dbReference type="PANTHER" id="PTHR31438">
    <property type="entry name" value="LYSINE N-ACYLTRANSFERASE C17G9.06C-RELATED"/>
    <property type="match status" value="1"/>
</dbReference>
<dbReference type="Proteomes" id="UP000249577">
    <property type="component" value="Unassembled WGS sequence"/>
</dbReference>
<dbReference type="SUPFAM" id="SSF55729">
    <property type="entry name" value="Acyl-CoA N-acyltransferases (Nat)"/>
    <property type="match status" value="1"/>
</dbReference>
<keyword evidence="3" id="KW-0808">Transferase</keyword>
<dbReference type="GO" id="GO:0019290">
    <property type="term" value="P:siderophore biosynthetic process"/>
    <property type="evidence" value="ECO:0007669"/>
    <property type="project" value="InterPro"/>
</dbReference>
<comment type="caution">
    <text evidence="3">The sequence shown here is derived from an EMBL/GenBank/DDBJ whole genome shotgun (WGS) entry which is preliminary data.</text>
</comment>
<name>A0A2W5LZW1_ANCNO</name>
<dbReference type="Gene3D" id="3.40.630.30">
    <property type="match status" value="1"/>
</dbReference>
<evidence type="ECO:0000256" key="1">
    <source>
        <dbReference type="ARBA" id="ARBA00004924"/>
    </source>
</evidence>
<dbReference type="InterPro" id="IPR019432">
    <property type="entry name" value="Acyltransferase_MbtK/IucB-like"/>
</dbReference>
<dbReference type="InterPro" id="IPR016181">
    <property type="entry name" value="Acyl_CoA_acyltransferase"/>
</dbReference>
<protein>
    <submittedName>
        <fullName evidence="3">Acetyltransferase</fullName>
    </submittedName>
</protein>
<dbReference type="AlphaFoldDB" id="A0A2W5LZW1"/>
<dbReference type="PANTHER" id="PTHR31438:SF1">
    <property type="entry name" value="LYSINE N-ACYLTRANSFERASE C17G9.06C-RELATED"/>
    <property type="match status" value="1"/>
</dbReference>
<evidence type="ECO:0000259" key="2">
    <source>
        <dbReference type="SMART" id="SM01006"/>
    </source>
</evidence>
<dbReference type="GO" id="GO:0016410">
    <property type="term" value="F:N-acyltransferase activity"/>
    <property type="evidence" value="ECO:0007669"/>
    <property type="project" value="TreeGrafter"/>
</dbReference>
<dbReference type="SMART" id="SM01006">
    <property type="entry name" value="AlcB"/>
    <property type="match status" value="1"/>
</dbReference>
<dbReference type="Pfam" id="PF13523">
    <property type="entry name" value="Acetyltransf_8"/>
    <property type="match status" value="1"/>
</dbReference>
<proteinExistence type="predicted"/>
<evidence type="ECO:0000313" key="3">
    <source>
        <dbReference type="EMBL" id="PZQ12927.1"/>
    </source>
</evidence>
<gene>
    <name evidence="3" type="ORF">DI565_14700</name>
</gene>
<organism evidence="3 4">
    <name type="scientific">Ancylobacter novellus</name>
    <name type="common">Thiobacillus novellus</name>
    <dbReference type="NCBI Taxonomy" id="921"/>
    <lineage>
        <taxon>Bacteria</taxon>
        <taxon>Pseudomonadati</taxon>
        <taxon>Pseudomonadota</taxon>
        <taxon>Alphaproteobacteria</taxon>
        <taxon>Hyphomicrobiales</taxon>
        <taxon>Xanthobacteraceae</taxon>
        <taxon>Ancylobacter</taxon>
    </lineage>
</organism>